<keyword evidence="12" id="KW-0573">Peptidoglycan synthesis</keyword>
<evidence type="ECO:0000256" key="9">
    <source>
        <dbReference type="ARBA" id="ARBA00022827"/>
    </source>
</evidence>
<dbReference type="PANTHER" id="PTHR21071">
    <property type="entry name" value="UDP-N-ACETYLENOLPYRUVOYLGLUCOSAMINE REDUCTASE"/>
    <property type="match status" value="1"/>
</dbReference>
<dbReference type="Gene3D" id="3.30.43.10">
    <property type="entry name" value="Uridine Diphospho-n-acetylenolpyruvylglucosamine Reductase, domain 2"/>
    <property type="match status" value="1"/>
</dbReference>
<dbReference type="SUPFAM" id="SSF56194">
    <property type="entry name" value="Uridine diphospho-N-Acetylenolpyruvylglucosamine reductase, MurB, C-terminal domain"/>
    <property type="match status" value="1"/>
</dbReference>
<dbReference type="InterPro" id="IPR036318">
    <property type="entry name" value="FAD-bd_PCMH-like_sf"/>
</dbReference>
<dbReference type="PROSITE" id="PS51387">
    <property type="entry name" value="FAD_PCMH"/>
    <property type="match status" value="1"/>
</dbReference>
<keyword evidence="10" id="KW-0521">NADP</keyword>
<evidence type="ECO:0000256" key="4">
    <source>
        <dbReference type="ARBA" id="ARBA00004752"/>
    </source>
</evidence>
<dbReference type="GO" id="GO:0071949">
    <property type="term" value="F:FAD binding"/>
    <property type="evidence" value="ECO:0007669"/>
    <property type="project" value="InterPro"/>
</dbReference>
<sequence>MQILENISLKPYNSFGIDAKAKYFSSFSTVDELTELLSNSRLSTPDSRLPTNISRLILGGGSNVLFTKDFDGIVLKNELKGIELIKEDDEFFYVKAAAGEVWHQFVLHCIGHDYAGVENLSLIPGTVGASPIQNIGAYGVEIKDVFESLEAYHIGDKTVQTFSLSDCAFGYRESVFKKKYKDQFVILNVTYKLKKKPQLNTSYGAINVELEKMHAKELSIQNISQAIINIRSSKLPDPKVVGNAGSFFKNPVVSKFRWHVIWEQYKDISAHPVGDMHYKIAAGWLIEQCGWKGYRKNDAGCNPLQALVLVNYGNATGKEIYDLSEEIIISVKNKFGIELEREVNIV</sequence>
<evidence type="ECO:0000256" key="8">
    <source>
        <dbReference type="ARBA" id="ARBA00022630"/>
    </source>
</evidence>
<keyword evidence="9" id="KW-0274">FAD</keyword>
<dbReference type="Gene3D" id="3.90.78.10">
    <property type="entry name" value="UDP-N-acetylenolpyruvoylglucosamine reductase, C-terminal domain"/>
    <property type="match status" value="1"/>
</dbReference>
<dbReference type="InterPro" id="IPR011601">
    <property type="entry name" value="MurB_C"/>
</dbReference>
<evidence type="ECO:0000256" key="2">
    <source>
        <dbReference type="ARBA" id="ARBA00003921"/>
    </source>
</evidence>
<dbReference type="PANTHER" id="PTHR21071:SF4">
    <property type="entry name" value="UDP-N-ACETYLENOLPYRUVOYLGLUCOSAMINE REDUCTASE"/>
    <property type="match status" value="1"/>
</dbReference>
<keyword evidence="7" id="KW-0132">Cell division</keyword>
<evidence type="ECO:0000256" key="10">
    <source>
        <dbReference type="ARBA" id="ARBA00022857"/>
    </source>
</evidence>
<organism evidence="18">
    <name type="scientific">mine drainage metagenome</name>
    <dbReference type="NCBI Taxonomy" id="410659"/>
    <lineage>
        <taxon>unclassified sequences</taxon>
        <taxon>metagenomes</taxon>
        <taxon>ecological metagenomes</taxon>
    </lineage>
</organism>
<dbReference type="GO" id="GO:0005829">
    <property type="term" value="C:cytosol"/>
    <property type="evidence" value="ECO:0007669"/>
    <property type="project" value="TreeGrafter"/>
</dbReference>
<evidence type="ECO:0000256" key="15">
    <source>
        <dbReference type="ARBA" id="ARBA00023316"/>
    </source>
</evidence>
<name>A0A1J5RV70_9ZZZZ</name>
<dbReference type="Gene3D" id="3.30.465.10">
    <property type="match status" value="1"/>
</dbReference>
<dbReference type="InterPro" id="IPR016167">
    <property type="entry name" value="FAD-bd_PCMH_sub1"/>
</dbReference>
<dbReference type="InterPro" id="IPR016166">
    <property type="entry name" value="FAD-bd_PCMH"/>
</dbReference>
<accession>A0A1J5RV70</accession>
<comment type="catalytic activity">
    <reaction evidence="16">
        <text>UDP-N-acetyl-alpha-D-muramate + NADP(+) = UDP-N-acetyl-3-O-(1-carboxyvinyl)-alpha-D-glucosamine + NADPH + H(+)</text>
        <dbReference type="Rhea" id="RHEA:12248"/>
        <dbReference type="ChEBI" id="CHEBI:15378"/>
        <dbReference type="ChEBI" id="CHEBI:57783"/>
        <dbReference type="ChEBI" id="CHEBI:58349"/>
        <dbReference type="ChEBI" id="CHEBI:68483"/>
        <dbReference type="ChEBI" id="CHEBI:70757"/>
        <dbReference type="EC" id="1.3.1.98"/>
    </reaction>
</comment>
<evidence type="ECO:0000256" key="16">
    <source>
        <dbReference type="ARBA" id="ARBA00048914"/>
    </source>
</evidence>
<dbReference type="Pfam" id="PF01565">
    <property type="entry name" value="FAD_binding_4"/>
    <property type="match status" value="1"/>
</dbReference>
<evidence type="ECO:0000256" key="13">
    <source>
        <dbReference type="ARBA" id="ARBA00023002"/>
    </source>
</evidence>
<protein>
    <recommendedName>
        <fullName evidence="5">UDP-N-acetylmuramate dehydrogenase</fullName>
        <ecNumber evidence="5">1.3.1.98</ecNumber>
    </recommendedName>
</protein>
<dbReference type="EMBL" id="MLJW01000156">
    <property type="protein sequence ID" value="OIQ95980.1"/>
    <property type="molecule type" value="Genomic_DNA"/>
</dbReference>
<dbReference type="GO" id="GO:0008762">
    <property type="term" value="F:UDP-N-acetylmuramate dehydrogenase activity"/>
    <property type="evidence" value="ECO:0007669"/>
    <property type="project" value="UniProtKB-EC"/>
</dbReference>
<proteinExistence type="inferred from homology"/>
<dbReference type="NCBIfam" id="NF000755">
    <property type="entry name" value="PRK00046.1"/>
    <property type="match status" value="1"/>
</dbReference>
<dbReference type="SUPFAM" id="SSF56176">
    <property type="entry name" value="FAD-binding/transporter-associated domain-like"/>
    <property type="match status" value="1"/>
</dbReference>
<dbReference type="AlphaFoldDB" id="A0A1J5RV70"/>
<keyword evidence="15" id="KW-0961">Cell wall biogenesis/degradation</keyword>
<dbReference type="InterPro" id="IPR016169">
    <property type="entry name" value="FAD-bd_PCMH_sub2"/>
</dbReference>
<evidence type="ECO:0000256" key="7">
    <source>
        <dbReference type="ARBA" id="ARBA00022618"/>
    </source>
</evidence>
<dbReference type="GO" id="GO:0051301">
    <property type="term" value="P:cell division"/>
    <property type="evidence" value="ECO:0007669"/>
    <property type="project" value="UniProtKB-KW"/>
</dbReference>
<comment type="function">
    <text evidence="2">Cell wall formation.</text>
</comment>
<dbReference type="InterPro" id="IPR006094">
    <property type="entry name" value="Oxid_FAD_bind_N"/>
</dbReference>
<dbReference type="GO" id="GO:0071555">
    <property type="term" value="P:cell wall organization"/>
    <property type="evidence" value="ECO:0007669"/>
    <property type="project" value="UniProtKB-KW"/>
</dbReference>
<evidence type="ECO:0000259" key="17">
    <source>
        <dbReference type="PROSITE" id="PS51387"/>
    </source>
</evidence>
<dbReference type="GO" id="GO:0009252">
    <property type="term" value="P:peptidoglycan biosynthetic process"/>
    <property type="evidence" value="ECO:0007669"/>
    <property type="project" value="UniProtKB-UniPathway"/>
</dbReference>
<dbReference type="Pfam" id="PF02873">
    <property type="entry name" value="MurB_C"/>
    <property type="match status" value="1"/>
</dbReference>
<dbReference type="HAMAP" id="MF_00037">
    <property type="entry name" value="MurB"/>
    <property type="match status" value="1"/>
</dbReference>
<feature type="domain" description="FAD-binding PCMH-type" evidence="17">
    <location>
        <begin position="16"/>
        <end position="196"/>
    </location>
</feature>
<gene>
    <name evidence="18" type="primary">murB_9</name>
    <name evidence="18" type="ORF">GALL_219770</name>
</gene>
<dbReference type="NCBIfam" id="TIGR00179">
    <property type="entry name" value="murB"/>
    <property type="match status" value="1"/>
</dbReference>
<comment type="subcellular location">
    <subcellularLocation>
        <location evidence="3">Cytoplasm</location>
    </subcellularLocation>
</comment>
<evidence type="ECO:0000256" key="12">
    <source>
        <dbReference type="ARBA" id="ARBA00022984"/>
    </source>
</evidence>
<dbReference type="EC" id="1.3.1.98" evidence="5"/>
<comment type="cofactor">
    <cofactor evidence="1">
        <name>FAD</name>
        <dbReference type="ChEBI" id="CHEBI:57692"/>
    </cofactor>
</comment>
<dbReference type="InterPro" id="IPR036635">
    <property type="entry name" value="MurB_C_sf"/>
</dbReference>
<comment type="caution">
    <text evidence="18">The sequence shown here is derived from an EMBL/GenBank/DDBJ whole genome shotgun (WGS) entry which is preliminary data.</text>
</comment>
<evidence type="ECO:0000256" key="14">
    <source>
        <dbReference type="ARBA" id="ARBA00023306"/>
    </source>
</evidence>
<dbReference type="InterPro" id="IPR003170">
    <property type="entry name" value="MurB"/>
</dbReference>
<keyword evidence="6" id="KW-0963">Cytoplasm</keyword>
<reference evidence="18" key="1">
    <citation type="submission" date="2016-10" db="EMBL/GenBank/DDBJ databases">
        <title>Sequence of Gallionella enrichment culture.</title>
        <authorList>
            <person name="Poehlein A."/>
            <person name="Muehling M."/>
            <person name="Daniel R."/>
        </authorList>
    </citation>
    <scope>NUCLEOTIDE SEQUENCE</scope>
</reference>
<evidence type="ECO:0000256" key="1">
    <source>
        <dbReference type="ARBA" id="ARBA00001974"/>
    </source>
</evidence>
<evidence type="ECO:0000256" key="5">
    <source>
        <dbReference type="ARBA" id="ARBA00012518"/>
    </source>
</evidence>
<dbReference type="GO" id="GO:0008360">
    <property type="term" value="P:regulation of cell shape"/>
    <property type="evidence" value="ECO:0007669"/>
    <property type="project" value="UniProtKB-KW"/>
</dbReference>
<keyword evidence="11" id="KW-0133">Cell shape</keyword>
<dbReference type="UniPathway" id="UPA00219"/>
<evidence type="ECO:0000256" key="11">
    <source>
        <dbReference type="ARBA" id="ARBA00022960"/>
    </source>
</evidence>
<evidence type="ECO:0000256" key="6">
    <source>
        <dbReference type="ARBA" id="ARBA00022490"/>
    </source>
</evidence>
<evidence type="ECO:0000313" key="18">
    <source>
        <dbReference type="EMBL" id="OIQ95980.1"/>
    </source>
</evidence>
<evidence type="ECO:0000256" key="3">
    <source>
        <dbReference type="ARBA" id="ARBA00004496"/>
    </source>
</evidence>
<keyword evidence="14" id="KW-0131">Cell cycle</keyword>
<keyword evidence="8" id="KW-0285">Flavoprotein</keyword>
<keyword evidence="13 18" id="KW-0560">Oxidoreductase</keyword>
<comment type="pathway">
    <text evidence="4">Cell wall biogenesis; peptidoglycan biosynthesis.</text>
</comment>